<keyword evidence="1" id="KW-0547">Nucleotide-binding</keyword>
<dbReference type="InterPro" id="IPR027417">
    <property type="entry name" value="P-loop_NTPase"/>
</dbReference>
<dbReference type="PANTHER" id="PTHR45626:SF51">
    <property type="entry name" value="SNF2-RELATED DOMAIN-CONTAINING PROTEIN"/>
    <property type="match status" value="1"/>
</dbReference>
<dbReference type="SUPFAM" id="SSF52540">
    <property type="entry name" value="P-loop containing nucleoside triphosphate hydrolases"/>
    <property type="match status" value="1"/>
</dbReference>
<dbReference type="InterPro" id="IPR050628">
    <property type="entry name" value="SNF2_RAD54_helicase_TF"/>
</dbReference>
<gene>
    <name evidence="5" type="ORF">BGZ65_011302</name>
</gene>
<dbReference type="GO" id="GO:0006281">
    <property type="term" value="P:DNA repair"/>
    <property type="evidence" value="ECO:0007669"/>
    <property type="project" value="TreeGrafter"/>
</dbReference>
<dbReference type="GO" id="GO:0005634">
    <property type="term" value="C:nucleus"/>
    <property type="evidence" value="ECO:0007669"/>
    <property type="project" value="TreeGrafter"/>
</dbReference>
<dbReference type="Gene3D" id="3.40.50.300">
    <property type="entry name" value="P-loop containing nucleotide triphosphate hydrolases"/>
    <property type="match status" value="1"/>
</dbReference>
<dbReference type="AlphaFoldDB" id="A0A9P6IRC9"/>
<organism evidence="5 6">
    <name type="scientific">Modicella reniformis</name>
    <dbReference type="NCBI Taxonomy" id="1440133"/>
    <lineage>
        <taxon>Eukaryota</taxon>
        <taxon>Fungi</taxon>
        <taxon>Fungi incertae sedis</taxon>
        <taxon>Mucoromycota</taxon>
        <taxon>Mortierellomycotina</taxon>
        <taxon>Mortierellomycetes</taxon>
        <taxon>Mortierellales</taxon>
        <taxon>Mortierellaceae</taxon>
        <taxon>Modicella</taxon>
    </lineage>
</organism>
<dbReference type="PANTHER" id="PTHR45626">
    <property type="entry name" value="TRANSCRIPTION TERMINATION FACTOR 2-RELATED"/>
    <property type="match status" value="1"/>
</dbReference>
<protein>
    <recommendedName>
        <fullName evidence="7">Helicase C-terminal domain-containing protein</fullName>
    </recommendedName>
</protein>
<sequence>MDTKHAAFGVDLSGASRVYFVSPVWQTATMRQAVKRAHRIGQTRPVHVETLVIKDSFEEAILNRRSEIDNEEVSDSIEKSSHSPLDHEIRNKRKQHVSVGSGGKGMMDDGKMREFISHIDFMPLPSRINAITSTSTAAAAASSGSSSLSDYHHAGGGWGPDRLTEMSSSYSSIDGDLAFQEDNQDQRELSEIPIIFPTKGRVHALEEHQHQDVEIHDMSVDWALEHDRDQSFEHEPDPMVIHDEEDLSSHEHEDSDEVKRNTVHWGANDWDPDHHRLEEAAGMDVDYGHTDDLHGQGTTEIQDQQHHSLERAQDTRRSSHAEFMEAHKRLHQLTLHYKQNTRWWASEKGPSSSSSTTALLSSNLDSLKMEDDYNNNNSSNNNVKLEEEDYKKEEIRVRIQTDTEHYELFDNDDVDEDSKGDVDLKIEMDDSKEGLGLKYEMDDSKEGVKLKYEMDDSKEG</sequence>
<accession>A0A9P6IRC9</accession>
<dbReference type="InterPro" id="IPR049730">
    <property type="entry name" value="SNF2/RAD54-like_C"/>
</dbReference>
<keyword evidence="2" id="KW-0378">Hydrolase</keyword>
<dbReference type="GO" id="GO:0005524">
    <property type="term" value="F:ATP binding"/>
    <property type="evidence" value="ECO:0007669"/>
    <property type="project" value="UniProtKB-KW"/>
</dbReference>
<dbReference type="GO" id="GO:0016787">
    <property type="term" value="F:hydrolase activity"/>
    <property type="evidence" value="ECO:0007669"/>
    <property type="project" value="UniProtKB-KW"/>
</dbReference>
<evidence type="ECO:0000256" key="3">
    <source>
        <dbReference type="ARBA" id="ARBA00022840"/>
    </source>
</evidence>
<dbReference type="EMBL" id="JAAAHW010008149">
    <property type="protein sequence ID" value="KAF9945012.1"/>
    <property type="molecule type" value="Genomic_DNA"/>
</dbReference>
<evidence type="ECO:0000313" key="6">
    <source>
        <dbReference type="Proteomes" id="UP000749646"/>
    </source>
</evidence>
<feature type="non-terminal residue" evidence="5">
    <location>
        <position position="460"/>
    </location>
</feature>
<evidence type="ECO:0000256" key="1">
    <source>
        <dbReference type="ARBA" id="ARBA00022741"/>
    </source>
</evidence>
<proteinExistence type="predicted"/>
<evidence type="ECO:0000256" key="4">
    <source>
        <dbReference type="SAM" id="MobiDB-lite"/>
    </source>
</evidence>
<evidence type="ECO:0008006" key="7">
    <source>
        <dbReference type="Google" id="ProtNLM"/>
    </source>
</evidence>
<dbReference type="CDD" id="cd18793">
    <property type="entry name" value="SF2_C_SNF"/>
    <property type="match status" value="1"/>
</dbReference>
<evidence type="ECO:0000256" key="2">
    <source>
        <dbReference type="ARBA" id="ARBA00022801"/>
    </source>
</evidence>
<feature type="compositionally biased region" description="Basic and acidic residues" evidence="4">
    <location>
        <begin position="303"/>
        <end position="321"/>
    </location>
</feature>
<name>A0A9P6IRC9_9FUNG</name>
<keyword evidence="6" id="KW-1185">Reference proteome</keyword>
<dbReference type="OrthoDB" id="2801544at2759"/>
<feature type="region of interest" description="Disordered" evidence="4">
    <location>
        <begin position="291"/>
        <end position="321"/>
    </location>
</feature>
<dbReference type="GO" id="GO:0008094">
    <property type="term" value="F:ATP-dependent activity, acting on DNA"/>
    <property type="evidence" value="ECO:0007669"/>
    <property type="project" value="TreeGrafter"/>
</dbReference>
<evidence type="ECO:0000313" key="5">
    <source>
        <dbReference type="EMBL" id="KAF9945012.1"/>
    </source>
</evidence>
<keyword evidence="3" id="KW-0067">ATP-binding</keyword>
<reference evidence="5" key="1">
    <citation type="journal article" date="2020" name="Fungal Divers.">
        <title>Resolving the Mortierellaceae phylogeny through synthesis of multi-gene phylogenetics and phylogenomics.</title>
        <authorList>
            <person name="Vandepol N."/>
            <person name="Liber J."/>
            <person name="Desiro A."/>
            <person name="Na H."/>
            <person name="Kennedy M."/>
            <person name="Barry K."/>
            <person name="Grigoriev I.V."/>
            <person name="Miller A.N."/>
            <person name="O'Donnell K."/>
            <person name="Stajich J.E."/>
            <person name="Bonito G."/>
        </authorList>
    </citation>
    <scope>NUCLEOTIDE SEQUENCE</scope>
    <source>
        <strain evidence="5">MES-2147</strain>
    </source>
</reference>
<comment type="caution">
    <text evidence="5">The sequence shown here is derived from an EMBL/GenBank/DDBJ whole genome shotgun (WGS) entry which is preliminary data.</text>
</comment>
<dbReference type="Proteomes" id="UP000749646">
    <property type="component" value="Unassembled WGS sequence"/>
</dbReference>